<keyword evidence="4 6" id="KW-1133">Transmembrane helix</keyword>
<feature type="transmembrane region" description="Helical" evidence="6">
    <location>
        <begin position="96"/>
        <end position="115"/>
    </location>
</feature>
<dbReference type="RefSeq" id="WP_246968563.1">
    <property type="nucleotide sequence ID" value="NZ_CP095397.1"/>
</dbReference>
<evidence type="ECO:0000256" key="6">
    <source>
        <dbReference type="SAM" id="Phobius"/>
    </source>
</evidence>
<comment type="similarity">
    <text evidence="2">Belongs to the ABC-3 integral membrane protein family.</text>
</comment>
<sequence>MEYDTRLRLERLGVFAVGVLAVVMLAFLAARGLAEYSSAAGLVATRLVDGGCTLGSVAGTRLLCFNFVWYSVATGVLVGIVGPLIGSYVVHREMALIGETLAHTAFAGVAFGIFFGSATNWGVSVLLAALVTGVIGAFGVQYLSSRTAAHGDVPIAIVLTGSFAIGTIVISLGRGFGGVSIDAYLFGQMAAVTQSGAQLMGVVSVVVVVLVAFNYKQFLFITFDEQAARVARLNVSAYNTLLILLTAVVVVGAMQILGIILVTAMLVVPVAAASAVADSFREAQYLSIILGEVSVLVGITAAFLYGLAPGGSIVVVAIVLYLVAVAIADRDSAVAAGA</sequence>
<dbReference type="InterPro" id="IPR001626">
    <property type="entry name" value="ABC_TroCD"/>
</dbReference>
<feature type="transmembrane region" description="Helical" evidence="6">
    <location>
        <begin position="67"/>
        <end position="89"/>
    </location>
</feature>
<keyword evidence="5 6" id="KW-0472">Membrane</keyword>
<evidence type="ECO:0000256" key="1">
    <source>
        <dbReference type="ARBA" id="ARBA00004141"/>
    </source>
</evidence>
<dbReference type="Gene3D" id="1.10.3470.10">
    <property type="entry name" value="ABC transporter involved in vitamin B12 uptake, BtuC"/>
    <property type="match status" value="1"/>
</dbReference>
<protein>
    <submittedName>
        <fullName evidence="7">Metal ABC transporter permease</fullName>
    </submittedName>
</protein>
<feature type="transmembrane region" description="Helical" evidence="6">
    <location>
        <begin position="121"/>
        <end position="143"/>
    </location>
</feature>
<evidence type="ECO:0000256" key="2">
    <source>
        <dbReference type="ARBA" id="ARBA00008034"/>
    </source>
</evidence>
<comment type="caution">
    <text evidence="7">The sequence shown here is derived from an EMBL/GenBank/DDBJ whole genome shotgun (WGS) entry which is preliminary data.</text>
</comment>
<keyword evidence="3 6" id="KW-0812">Transmembrane</keyword>
<dbReference type="GeneID" id="71855189"/>
<dbReference type="EMBL" id="JBHSDJ010000003">
    <property type="protein sequence ID" value="MFC4245855.1"/>
    <property type="molecule type" value="Genomic_DNA"/>
</dbReference>
<dbReference type="PANTHER" id="PTHR30477">
    <property type="entry name" value="ABC-TRANSPORTER METAL-BINDING PROTEIN"/>
    <property type="match status" value="1"/>
</dbReference>
<evidence type="ECO:0000256" key="4">
    <source>
        <dbReference type="ARBA" id="ARBA00022989"/>
    </source>
</evidence>
<feature type="transmembrane region" description="Helical" evidence="6">
    <location>
        <begin position="155"/>
        <end position="176"/>
    </location>
</feature>
<comment type="subcellular location">
    <subcellularLocation>
        <location evidence="1">Membrane</location>
        <topology evidence="1">Multi-pass membrane protein</topology>
    </subcellularLocation>
</comment>
<reference evidence="7 8" key="1">
    <citation type="journal article" date="2014" name="Int. J. Syst. Evol. Microbiol.">
        <title>Complete genome sequence of Corynebacterium casei LMG S-19264T (=DSM 44701T), isolated from a smear-ripened cheese.</title>
        <authorList>
            <consortium name="US DOE Joint Genome Institute (JGI-PGF)"/>
            <person name="Walter F."/>
            <person name="Albersmeier A."/>
            <person name="Kalinowski J."/>
            <person name="Ruckert C."/>
        </authorList>
    </citation>
    <scope>NUCLEOTIDE SEQUENCE [LARGE SCALE GENOMIC DNA]</scope>
    <source>
        <strain evidence="7 8">IBRC-M 10912</strain>
    </source>
</reference>
<feature type="transmembrane region" description="Helical" evidence="6">
    <location>
        <begin position="12"/>
        <end position="30"/>
    </location>
</feature>
<dbReference type="GO" id="GO:0016020">
    <property type="term" value="C:membrane"/>
    <property type="evidence" value="ECO:0007669"/>
    <property type="project" value="UniProtKB-SubCell"/>
</dbReference>
<feature type="transmembrane region" description="Helical" evidence="6">
    <location>
        <begin position="196"/>
        <end position="215"/>
    </location>
</feature>
<dbReference type="Proteomes" id="UP001595821">
    <property type="component" value="Unassembled WGS sequence"/>
</dbReference>
<dbReference type="InterPro" id="IPR037294">
    <property type="entry name" value="ABC_BtuC-like"/>
</dbReference>
<evidence type="ECO:0000313" key="8">
    <source>
        <dbReference type="Proteomes" id="UP001595821"/>
    </source>
</evidence>
<organism evidence="7 8">
    <name type="scientific">Natribaculum luteum</name>
    <dbReference type="NCBI Taxonomy" id="1586232"/>
    <lineage>
        <taxon>Archaea</taxon>
        <taxon>Methanobacteriati</taxon>
        <taxon>Methanobacteriota</taxon>
        <taxon>Stenosarchaea group</taxon>
        <taxon>Halobacteria</taxon>
        <taxon>Halobacteriales</taxon>
        <taxon>Natrialbaceae</taxon>
        <taxon>Natribaculum</taxon>
    </lineage>
</organism>
<gene>
    <name evidence="7" type="ORF">ACFOZ7_02355</name>
</gene>
<dbReference type="Pfam" id="PF00950">
    <property type="entry name" value="ABC-3"/>
    <property type="match status" value="1"/>
</dbReference>
<feature type="transmembrane region" description="Helical" evidence="6">
    <location>
        <begin position="311"/>
        <end position="328"/>
    </location>
</feature>
<dbReference type="SUPFAM" id="SSF81345">
    <property type="entry name" value="ABC transporter involved in vitamin B12 uptake, BtuC"/>
    <property type="match status" value="1"/>
</dbReference>
<dbReference type="PANTHER" id="PTHR30477:SF0">
    <property type="entry name" value="METAL TRANSPORT SYSTEM MEMBRANE PROTEIN TM_0125-RELATED"/>
    <property type="match status" value="1"/>
</dbReference>
<dbReference type="AlphaFoldDB" id="A0ABD5NVR7"/>
<proteinExistence type="inferred from homology"/>
<feature type="transmembrane region" description="Helical" evidence="6">
    <location>
        <begin position="285"/>
        <end position="305"/>
    </location>
</feature>
<feature type="transmembrane region" description="Helical" evidence="6">
    <location>
        <begin position="259"/>
        <end position="278"/>
    </location>
</feature>
<accession>A0ABD5NVR7</accession>
<feature type="transmembrane region" description="Helical" evidence="6">
    <location>
        <begin position="235"/>
        <end position="253"/>
    </location>
</feature>
<name>A0ABD5NVR7_9EURY</name>
<evidence type="ECO:0000256" key="5">
    <source>
        <dbReference type="ARBA" id="ARBA00023136"/>
    </source>
</evidence>
<evidence type="ECO:0000313" key="7">
    <source>
        <dbReference type="EMBL" id="MFC4245855.1"/>
    </source>
</evidence>
<evidence type="ECO:0000256" key="3">
    <source>
        <dbReference type="ARBA" id="ARBA00022692"/>
    </source>
</evidence>